<dbReference type="EMBL" id="VBVZ01000147">
    <property type="protein sequence ID" value="TLG91674.1"/>
    <property type="molecule type" value="Genomic_DNA"/>
</dbReference>
<dbReference type="InterPro" id="IPR008966">
    <property type="entry name" value="Adhesion_dom_sf"/>
</dbReference>
<protein>
    <submittedName>
        <fullName evidence="3">Type 1 fimbrial protein</fullName>
    </submittedName>
</protein>
<dbReference type="SUPFAM" id="SSF49401">
    <property type="entry name" value="Bacterial adhesins"/>
    <property type="match status" value="1"/>
</dbReference>
<keyword evidence="4" id="KW-1185">Reference proteome</keyword>
<dbReference type="InterPro" id="IPR000259">
    <property type="entry name" value="Adhesion_dom_fimbrial"/>
</dbReference>
<sequence>MGKWAITLSVCIGTSLWLSAAHATEDNLSFSGILVNEPCVLAVEDEVIELDFKSVVNKDLYLNGRTRGHPISLRLKNCELDVGKHMVSITFIALRGTESIEPPGLLIVQSANVHGLLVGLETTGGTPLPLNKTHSMGKLASGDNLVSFNAYLQGEPKALVNRSLGLGDFDASLTFALNYE</sequence>
<dbReference type="InterPro" id="IPR050263">
    <property type="entry name" value="Bact_Fimbrial_Adh_Pro"/>
</dbReference>
<reference evidence="3 4" key="1">
    <citation type="submission" date="2019-05" db="EMBL/GenBank/DDBJ databases">
        <title>Pseudomonas edaphica sp. nov., isolated from rhizospheric soil of Cistus ladanifer L. in Spain.</title>
        <authorList>
            <person name="Peix A."/>
        </authorList>
    </citation>
    <scope>NUCLEOTIDE SEQUENCE [LARGE SCALE GENOMIC DNA]</scope>
    <source>
        <strain evidence="3 4">RD25</strain>
    </source>
</reference>
<evidence type="ECO:0000259" key="2">
    <source>
        <dbReference type="Pfam" id="PF00419"/>
    </source>
</evidence>
<organism evidence="3 4">
    <name type="scientific">Pseudomonas edaphica</name>
    <dbReference type="NCBI Taxonomy" id="2006980"/>
    <lineage>
        <taxon>Bacteria</taxon>
        <taxon>Pseudomonadati</taxon>
        <taxon>Pseudomonadota</taxon>
        <taxon>Gammaproteobacteria</taxon>
        <taxon>Pseudomonadales</taxon>
        <taxon>Pseudomonadaceae</taxon>
        <taxon>Pseudomonas</taxon>
    </lineage>
</organism>
<evidence type="ECO:0000313" key="4">
    <source>
        <dbReference type="Proteomes" id="UP000304941"/>
    </source>
</evidence>
<dbReference type="PANTHER" id="PTHR33420">
    <property type="entry name" value="FIMBRIAL SUBUNIT ELFA-RELATED"/>
    <property type="match status" value="1"/>
</dbReference>
<evidence type="ECO:0000313" key="3">
    <source>
        <dbReference type="EMBL" id="TLG91674.1"/>
    </source>
</evidence>
<accession>A0ABY2UB43</accession>
<evidence type="ECO:0000256" key="1">
    <source>
        <dbReference type="SAM" id="SignalP"/>
    </source>
</evidence>
<name>A0ABY2UB43_9PSED</name>
<dbReference type="Pfam" id="PF00419">
    <property type="entry name" value="Fimbrial"/>
    <property type="match status" value="1"/>
</dbReference>
<feature type="domain" description="Fimbrial-type adhesion" evidence="2">
    <location>
        <begin position="29"/>
        <end position="179"/>
    </location>
</feature>
<dbReference type="Gene3D" id="2.60.40.1090">
    <property type="entry name" value="Fimbrial-type adhesion domain"/>
    <property type="match status" value="1"/>
</dbReference>
<dbReference type="InterPro" id="IPR036937">
    <property type="entry name" value="Adhesion_dom_fimbrial_sf"/>
</dbReference>
<keyword evidence="1" id="KW-0732">Signal</keyword>
<dbReference type="PANTHER" id="PTHR33420:SF9">
    <property type="entry name" value="MINOR FIMBRIAL SUBUNIT"/>
    <property type="match status" value="1"/>
</dbReference>
<gene>
    <name evidence="3" type="ORF">FEM54_12040</name>
</gene>
<comment type="caution">
    <text evidence="3">The sequence shown here is derived from an EMBL/GenBank/DDBJ whole genome shotgun (WGS) entry which is preliminary data.</text>
</comment>
<feature type="chain" id="PRO_5046446219" evidence="1">
    <location>
        <begin position="24"/>
        <end position="180"/>
    </location>
</feature>
<dbReference type="Proteomes" id="UP000304941">
    <property type="component" value="Unassembled WGS sequence"/>
</dbReference>
<dbReference type="RefSeq" id="WP_138451042.1">
    <property type="nucleotide sequence ID" value="NZ_VBVZ01000147.1"/>
</dbReference>
<proteinExistence type="predicted"/>
<feature type="signal peptide" evidence="1">
    <location>
        <begin position="1"/>
        <end position="23"/>
    </location>
</feature>